<evidence type="ECO:0000256" key="1">
    <source>
        <dbReference type="ARBA" id="ARBA00004496"/>
    </source>
</evidence>
<dbReference type="Pfam" id="PF17862">
    <property type="entry name" value="AAA_lid_3"/>
    <property type="match status" value="2"/>
</dbReference>
<dbReference type="FunFam" id="3.40.50.300:FF:000567">
    <property type="entry name" value="ATPase, AAA family protein"/>
    <property type="match status" value="1"/>
</dbReference>
<name>A0AAD8YK87_9STRA</name>
<dbReference type="GO" id="GO:0016887">
    <property type="term" value="F:ATP hydrolysis activity"/>
    <property type="evidence" value="ECO:0007669"/>
    <property type="project" value="InterPro"/>
</dbReference>
<keyword evidence="3" id="KW-0547">Nucleotide-binding</keyword>
<evidence type="ECO:0000256" key="4">
    <source>
        <dbReference type="ARBA" id="ARBA00022840"/>
    </source>
</evidence>
<feature type="compositionally biased region" description="Low complexity" evidence="5">
    <location>
        <begin position="161"/>
        <end position="170"/>
    </location>
</feature>
<feature type="region of interest" description="Disordered" evidence="5">
    <location>
        <begin position="144"/>
        <end position="251"/>
    </location>
</feature>
<dbReference type="Pfam" id="PF00004">
    <property type="entry name" value="AAA"/>
    <property type="match status" value="2"/>
</dbReference>
<feature type="compositionally biased region" description="Low complexity" evidence="5">
    <location>
        <begin position="237"/>
        <end position="248"/>
    </location>
</feature>
<evidence type="ECO:0000256" key="3">
    <source>
        <dbReference type="ARBA" id="ARBA00022741"/>
    </source>
</evidence>
<sequence length="1009" mass="107407">MSDCVELNLKPPTASSSSSSSAIKSAQDETNSIDGKTASISLADAQRVDIRDGESALIIRVTSSSSNLSSEQSSCTANFASSTCRVRVSASSTQRIGAQSPQKQKREVVIAEGNVQIAPVSLYQHFLIGNNSDNNATIIGSKKADVAAPTPKASPTVSYTSPSKSGFSFAKGGGGDKLTSPQASAKTPPSKSGFSFAKGGGGDKLTSPQASASKSGFSFAKGGGGDKLTSPQSAAKTPPTRSTPTTSSAKLKQAGGKVVLIPITSLTKQQRRVICPNASELTVCHASADVHNDDSSNVIKMLIRSKYQGYYINATASTRQHDLQTKTLNQPSANAFETISISFKGQKKSFHIVDVAANVGEGQSPSEHEDQLLNAFNDLSISSEEGDNSIALSTFLKKFIQQLKTEKTAIAYRITARTKINLISSLEELGTTKESGSDAVNPEKSTATPPSRLCAGLDNILSKINDTLLPPLVHPTMFPADGPLRPPKGALLFGPPGVGKSCLAAQIAHNFRKTNGVFVRSINCADILSDTAVVGEAEKTLTDIFEEAERHALSNGSVLVLDDVHLICPRRGETKGSDQIAGTLLALLDGINPNQSKRRNSKSKETGGLVVLAVTTDPSSLDPALRRPGRLDVEIEVPVPDESAKSEILAHYFSQFQSDTAVDVSADDITTLARLAKGFTGADCKLAVKEAVRNAISRDAPNRIDTASNTFIKFSDLDHAIRITKPSAIKSVAVEIPHVSWSDIGGMDHVKMILKESIELPLTHPHLFEMMRVPPPRGILLYGPPGCSKTLMARAIATSGNMNFLAVKGPELLSKWLGESERALASLFRRARLASPSVIFFDELDAIAQKRGSSGGSGGDRLLSQLLTELDGVSSDGRSSRVVIVGATNRPDILDPALTRPGRMDRKIYVGLPNADGRESIFGIGLRGKRCHEDVDVSKIASDDISHGYSGAEIVAICRDAALLAIGEMDDGNMEQPQIRMCHLLEAIKNLKPRTTSEMLYFYDSYGRK</sequence>
<feature type="compositionally biased region" description="Low complexity" evidence="5">
    <location>
        <begin position="210"/>
        <end position="220"/>
    </location>
</feature>
<evidence type="ECO:0000313" key="7">
    <source>
        <dbReference type="EMBL" id="KAK1746630.1"/>
    </source>
</evidence>
<dbReference type="GO" id="GO:0005737">
    <property type="term" value="C:cytoplasm"/>
    <property type="evidence" value="ECO:0007669"/>
    <property type="project" value="UniProtKB-SubCell"/>
</dbReference>
<protein>
    <submittedName>
        <fullName evidence="7">Vesicle-fusing ATPase</fullName>
        <ecNumber evidence="7">3.6.4.6</ecNumber>
    </submittedName>
</protein>
<comment type="subcellular location">
    <subcellularLocation>
        <location evidence="1">Cytoplasm</location>
    </subcellularLocation>
</comment>
<gene>
    <name evidence="7" type="ORF">QTG54_003237</name>
</gene>
<evidence type="ECO:0000256" key="2">
    <source>
        <dbReference type="ARBA" id="ARBA00022490"/>
    </source>
</evidence>
<dbReference type="PANTHER" id="PTHR23077:SF27">
    <property type="entry name" value="ATPASE FAMILY GENE 2 PROTEIN HOMOLOG A"/>
    <property type="match status" value="1"/>
</dbReference>
<keyword evidence="7" id="KW-0378">Hydrolase</keyword>
<feature type="region of interest" description="Disordered" evidence="5">
    <location>
        <begin position="1"/>
        <end position="38"/>
    </location>
</feature>
<accession>A0AAD8YK87</accession>
<keyword evidence="2" id="KW-0963">Cytoplasm</keyword>
<evidence type="ECO:0000256" key="5">
    <source>
        <dbReference type="SAM" id="MobiDB-lite"/>
    </source>
</evidence>
<feature type="region of interest" description="Disordered" evidence="5">
    <location>
        <begin position="431"/>
        <end position="451"/>
    </location>
</feature>
<dbReference type="InterPro" id="IPR027417">
    <property type="entry name" value="P-loop_NTPase"/>
</dbReference>
<dbReference type="PANTHER" id="PTHR23077">
    <property type="entry name" value="AAA-FAMILY ATPASE"/>
    <property type="match status" value="1"/>
</dbReference>
<dbReference type="InterPro" id="IPR003593">
    <property type="entry name" value="AAA+_ATPase"/>
</dbReference>
<dbReference type="Gene3D" id="3.40.50.300">
    <property type="entry name" value="P-loop containing nucleotide triphosphate hydrolases"/>
    <property type="match status" value="2"/>
</dbReference>
<dbReference type="EC" id="3.6.4.6" evidence="7"/>
<dbReference type="Proteomes" id="UP001224775">
    <property type="component" value="Unassembled WGS sequence"/>
</dbReference>
<dbReference type="PROSITE" id="PS00674">
    <property type="entry name" value="AAA"/>
    <property type="match status" value="1"/>
</dbReference>
<evidence type="ECO:0000313" key="8">
    <source>
        <dbReference type="Proteomes" id="UP001224775"/>
    </source>
</evidence>
<dbReference type="InterPro" id="IPR003960">
    <property type="entry name" value="ATPase_AAA_CS"/>
</dbReference>
<dbReference type="InterPro" id="IPR003959">
    <property type="entry name" value="ATPase_AAA_core"/>
</dbReference>
<dbReference type="SUPFAM" id="SSF52540">
    <property type="entry name" value="P-loop containing nucleoside triphosphate hydrolases"/>
    <property type="match status" value="2"/>
</dbReference>
<dbReference type="Gene3D" id="1.10.8.60">
    <property type="match status" value="2"/>
</dbReference>
<dbReference type="EMBL" id="JATAAI010000004">
    <property type="protein sequence ID" value="KAK1746630.1"/>
    <property type="molecule type" value="Genomic_DNA"/>
</dbReference>
<dbReference type="GO" id="GO:0005524">
    <property type="term" value="F:ATP binding"/>
    <property type="evidence" value="ECO:0007669"/>
    <property type="project" value="UniProtKB-KW"/>
</dbReference>
<feature type="compositionally biased region" description="Polar residues" evidence="5">
    <location>
        <begin position="179"/>
        <end position="189"/>
    </location>
</feature>
<proteinExistence type="predicted"/>
<comment type="caution">
    <text evidence="7">The sequence shown here is derived from an EMBL/GenBank/DDBJ whole genome shotgun (WGS) entry which is preliminary data.</text>
</comment>
<dbReference type="AlphaFoldDB" id="A0AAD8YK87"/>
<feature type="domain" description="AAA+ ATPase" evidence="6">
    <location>
        <begin position="486"/>
        <end position="641"/>
    </location>
</feature>
<dbReference type="InterPro" id="IPR041569">
    <property type="entry name" value="AAA_lid_3"/>
</dbReference>
<reference evidence="7" key="1">
    <citation type="submission" date="2023-06" db="EMBL/GenBank/DDBJ databases">
        <title>Survivors Of The Sea: Transcriptome response of Skeletonema marinoi to long-term dormancy.</title>
        <authorList>
            <person name="Pinder M.I.M."/>
            <person name="Kourtchenko O."/>
            <person name="Robertson E.K."/>
            <person name="Larsson T."/>
            <person name="Maumus F."/>
            <person name="Osuna-Cruz C.M."/>
            <person name="Vancaester E."/>
            <person name="Stenow R."/>
            <person name="Vandepoele K."/>
            <person name="Ploug H."/>
            <person name="Bruchert V."/>
            <person name="Godhe A."/>
            <person name="Topel M."/>
        </authorList>
    </citation>
    <scope>NUCLEOTIDE SEQUENCE</scope>
    <source>
        <strain evidence="7">R05AC</strain>
    </source>
</reference>
<feature type="domain" description="AAA+ ATPase" evidence="6">
    <location>
        <begin position="775"/>
        <end position="914"/>
    </location>
</feature>
<evidence type="ECO:0000259" key="6">
    <source>
        <dbReference type="SMART" id="SM00382"/>
    </source>
</evidence>
<feature type="compositionally biased region" description="Polar residues" evidence="5">
    <location>
        <begin position="22"/>
        <end position="38"/>
    </location>
</feature>
<dbReference type="SMART" id="SM00382">
    <property type="entry name" value="AAA"/>
    <property type="match status" value="2"/>
</dbReference>
<keyword evidence="8" id="KW-1185">Reference proteome</keyword>
<organism evidence="7 8">
    <name type="scientific">Skeletonema marinoi</name>
    <dbReference type="NCBI Taxonomy" id="267567"/>
    <lineage>
        <taxon>Eukaryota</taxon>
        <taxon>Sar</taxon>
        <taxon>Stramenopiles</taxon>
        <taxon>Ochrophyta</taxon>
        <taxon>Bacillariophyta</taxon>
        <taxon>Coscinodiscophyceae</taxon>
        <taxon>Thalassiosirophycidae</taxon>
        <taxon>Thalassiosirales</taxon>
        <taxon>Skeletonemataceae</taxon>
        <taxon>Skeletonema</taxon>
        <taxon>Skeletonema marinoi-dohrnii complex</taxon>
    </lineage>
</organism>
<keyword evidence="4" id="KW-0067">ATP-binding</keyword>
<dbReference type="InterPro" id="IPR050168">
    <property type="entry name" value="AAA_ATPase_domain"/>
</dbReference>